<reference evidence="10" key="1">
    <citation type="submission" date="2015-02" db="EMBL/GenBank/DDBJ databases">
        <title>Genome Assembly of Bacillaceae bacterium MTCC 8252.</title>
        <authorList>
            <person name="Verma A."/>
            <person name="Khatri I."/>
            <person name="Mual P."/>
            <person name="Subramanian S."/>
            <person name="Krishnamurthi S."/>
        </authorList>
    </citation>
    <scope>NUCLEOTIDE SEQUENCE [LARGE SCALE GENOMIC DNA]</scope>
    <source>
        <strain evidence="10">MTCC 8252</strain>
    </source>
</reference>
<dbReference type="InterPro" id="IPR011006">
    <property type="entry name" value="CheY-like_superfamily"/>
</dbReference>
<dbReference type="GO" id="GO:0032993">
    <property type="term" value="C:protein-DNA complex"/>
    <property type="evidence" value="ECO:0007669"/>
    <property type="project" value="TreeGrafter"/>
</dbReference>
<dbReference type="Gene3D" id="3.40.50.2300">
    <property type="match status" value="1"/>
</dbReference>
<dbReference type="Pfam" id="PF00072">
    <property type="entry name" value="Response_reg"/>
    <property type="match status" value="1"/>
</dbReference>
<dbReference type="InterPro" id="IPR001789">
    <property type="entry name" value="Sig_transdc_resp-reg_receiver"/>
</dbReference>
<feature type="domain" description="Response regulatory" evidence="8">
    <location>
        <begin position="3"/>
        <end position="115"/>
    </location>
</feature>
<dbReference type="GO" id="GO:0000156">
    <property type="term" value="F:phosphorelay response regulator activity"/>
    <property type="evidence" value="ECO:0007669"/>
    <property type="project" value="TreeGrafter"/>
</dbReference>
<dbReference type="Proteomes" id="UP000031563">
    <property type="component" value="Unassembled WGS sequence"/>
</dbReference>
<dbReference type="InterPro" id="IPR036388">
    <property type="entry name" value="WH-like_DNA-bd_sf"/>
</dbReference>
<dbReference type="InterPro" id="IPR001867">
    <property type="entry name" value="OmpR/PhoB-type_DNA-bd"/>
</dbReference>
<proteinExistence type="predicted"/>
<keyword evidence="5" id="KW-0804">Transcription</keyword>
<dbReference type="SUPFAM" id="SSF52172">
    <property type="entry name" value="CheY-like"/>
    <property type="match status" value="1"/>
</dbReference>
<dbReference type="EMBL" id="JWIR02000075">
    <property type="protein sequence ID" value="KKB35155.1"/>
    <property type="molecule type" value="Genomic_DNA"/>
</dbReference>
<keyword evidence="2" id="KW-0902">Two-component regulatory system</keyword>
<keyword evidence="4 7" id="KW-0238">DNA-binding</keyword>
<evidence type="ECO:0000256" key="7">
    <source>
        <dbReference type="PROSITE-ProRule" id="PRU01091"/>
    </source>
</evidence>
<dbReference type="SMART" id="SM00448">
    <property type="entry name" value="REC"/>
    <property type="match status" value="1"/>
</dbReference>
<dbReference type="PROSITE" id="PS51755">
    <property type="entry name" value="OMPR_PHOB"/>
    <property type="match status" value="1"/>
</dbReference>
<evidence type="ECO:0000313" key="11">
    <source>
        <dbReference type="Proteomes" id="UP000031563"/>
    </source>
</evidence>
<evidence type="ECO:0000259" key="8">
    <source>
        <dbReference type="PROSITE" id="PS50110"/>
    </source>
</evidence>
<dbReference type="GO" id="GO:0006355">
    <property type="term" value="P:regulation of DNA-templated transcription"/>
    <property type="evidence" value="ECO:0007669"/>
    <property type="project" value="InterPro"/>
</dbReference>
<keyword evidence="1 6" id="KW-0597">Phosphoprotein</keyword>
<feature type="DNA-binding region" description="OmpR/PhoB-type" evidence="7">
    <location>
        <begin position="123"/>
        <end position="223"/>
    </location>
</feature>
<dbReference type="Gene3D" id="6.10.250.690">
    <property type="match status" value="1"/>
</dbReference>
<keyword evidence="11" id="KW-1185">Reference proteome</keyword>
<dbReference type="FunFam" id="3.40.50.2300:FF:000001">
    <property type="entry name" value="DNA-binding response regulator PhoB"/>
    <property type="match status" value="1"/>
</dbReference>
<evidence type="ECO:0000256" key="3">
    <source>
        <dbReference type="ARBA" id="ARBA00023015"/>
    </source>
</evidence>
<dbReference type="RefSeq" id="WP_040048148.1">
    <property type="nucleotide sequence ID" value="NZ_JWIR02000075.1"/>
</dbReference>
<dbReference type="PANTHER" id="PTHR48111:SF73">
    <property type="entry name" value="ALKALINE PHOSPHATASE SYNTHESIS TRANSCRIPTIONAL REGULATORY PROTEIN PHOP"/>
    <property type="match status" value="1"/>
</dbReference>
<evidence type="ECO:0000313" key="10">
    <source>
        <dbReference type="EMBL" id="KKB35155.1"/>
    </source>
</evidence>
<dbReference type="GO" id="GO:0005829">
    <property type="term" value="C:cytosol"/>
    <property type="evidence" value="ECO:0007669"/>
    <property type="project" value="TreeGrafter"/>
</dbReference>
<dbReference type="Gene3D" id="1.10.10.10">
    <property type="entry name" value="Winged helix-like DNA-binding domain superfamily/Winged helix DNA-binding domain"/>
    <property type="match status" value="1"/>
</dbReference>
<gene>
    <name evidence="10" type="ORF">QY95_03559</name>
</gene>
<protein>
    <submittedName>
        <fullName evidence="10">DNA-binding response regulator</fullName>
    </submittedName>
</protein>
<dbReference type="CDD" id="cd17574">
    <property type="entry name" value="REC_OmpR"/>
    <property type="match status" value="1"/>
</dbReference>
<accession>A0A0F5HQ56</accession>
<dbReference type="SMART" id="SM00862">
    <property type="entry name" value="Trans_reg_C"/>
    <property type="match status" value="1"/>
</dbReference>
<dbReference type="Pfam" id="PF00486">
    <property type="entry name" value="Trans_reg_C"/>
    <property type="match status" value="1"/>
</dbReference>
<sequence length="224" mass="25485">MKTILLVDDEERMLDLLHIYLSPSYQCVQASSGIEAISYVQNHYVDLILLDIMMPELDGWGTCRRIRGFSDVPIIMLTARDETEDVVKGLRTGADDYVTKPFNETELLARIEAVLRRAEGKSRERLEFKGLLWDGAAHELFYEGQPIPVTPKEFSLIGLLLENPNTVFSRAHLIDVVWGNHAFTEDRTVDSHIRNIRDKLRKAGFPADTHLATVWGVGYKWVTG</sequence>
<dbReference type="OrthoDB" id="9790442at2"/>
<dbReference type="STRING" id="1221996.QY95_03559"/>
<evidence type="ECO:0000256" key="5">
    <source>
        <dbReference type="ARBA" id="ARBA00023163"/>
    </source>
</evidence>
<organism evidence="10 11">
    <name type="scientific">Bacillus thermotolerans</name>
    <name type="common">Quasibacillus thermotolerans</name>
    <dbReference type="NCBI Taxonomy" id="1221996"/>
    <lineage>
        <taxon>Bacteria</taxon>
        <taxon>Bacillati</taxon>
        <taxon>Bacillota</taxon>
        <taxon>Bacilli</taxon>
        <taxon>Bacillales</taxon>
        <taxon>Bacillaceae</taxon>
        <taxon>Bacillus</taxon>
    </lineage>
</organism>
<evidence type="ECO:0000256" key="2">
    <source>
        <dbReference type="ARBA" id="ARBA00023012"/>
    </source>
</evidence>
<evidence type="ECO:0000259" key="9">
    <source>
        <dbReference type="PROSITE" id="PS51755"/>
    </source>
</evidence>
<dbReference type="PANTHER" id="PTHR48111">
    <property type="entry name" value="REGULATOR OF RPOS"/>
    <property type="match status" value="1"/>
</dbReference>
<feature type="domain" description="OmpR/PhoB-type" evidence="9">
    <location>
        <begin position="123"/>
        <end position="223"/>
    </location>
</feature>
<dbReference type="AlphaFoldDB" id="A0A0F5HQ56"/>
<dbReference type="InterPro" id="IPR039420">
    <property type="entry name" value="WalR-like"/>
</dbReference>
<evidence type="ECO:0000256" key="6">
    <source>
        <dbReference type="PROSITE-ProRule" id="PRU00169"/>
    </source>
</evidence>
<keyword evidence="3" id="KW-0805">Transcription regulation</keyword>
<dbReference type="GO" id="GO:0000976">
    <property type="term" value="F:transcription cis-regulatory region binding"/>
    <property type="evidence" value="ECO:0007669"/>
    <property type="project" value="TreeGrafter"/>
</dbReference>
<feature type="modified residue" description="4-aspartylphosphate" evidence="6">
    <location>
        <position position="51"/>
    </location>
</feature>
<evidence type="ECO:0000256" key="1">
    <source>
        <dbReference type="ARBA" id="ARBA00022553"/>
    </source>
</evidence>
<comment type="caution">
    <text evidence="10">The sequence shown here is derived from an EMBL/GenBank/DDBJ whole genome shotgun (WGS) entry which is preliminary data.</text>
</comment>
<name>A0A0F5HQ56_BACTR</name>
<dbReference type="PROSITE" id="PS50110">
    <property type="entry name" value="RESPONSE_REGULATORY"/>
    <property type="match status" value="1"/>
</dbReference>
<dbReference type="CDD" id="cd00383">
    <property type="entry name" value="trans_reg_C"/>
    <property type="match status" value="1"/>
</dbReference>
<evidence type="ECO:0000256" key="4">
    <source>
        <dbReference type="ARBA" id="ARBA00023125"/>
    </source>
</evidence>